<dbReference type="Pfam" id="PF02955">
    <property type="entry name" value="GSH-S_ATP"/>
    <property type="match status" value="1"/>
</dbReference>
<name>A0ABX3XC51_9BRAD</name>
<dbReference type="PANTHER" id="PTHR21621">
    <property type="entry name" value="RIBOSOMAL PROTEIN S6 MODIFICATION PROTEIN"/>
    <property type="match status" value="1"/>
</dbReference>
<dbReference type="Gene3D" id="3.30.470.20">
    <property type="entry name" value="ATP-grasp fold, B domain"/>
    <property type="match status" value="1"/>
</dbReference>
<comment type="caution">
    <text evidence="2">The sequence shown here is derived from an EMBL/GenBank/DDBJ whole genome shotgun (WGS) entry which is preliminary data.</text>
</comment>
<protein>
    <submittedName>
        <fullName evidence="2">Glutathione synthase</fullName>
    </submittedName>
</protein>
<dbReference type="InterPro" id="IPR004218">
    <property type="entry name" value="GSHS_ATP-bd"/>
</dbReference>
<dbReference type="RefSeq" id="WP_085383328.1">
    <property type="nucleotide sequence ID" value="NZ_NAFJ01000107.1"/>
</dbReference>
<gene>
    <name evidence="2" type="ORF">BST63_02320</name>
</gene>
<keyword evidence="3" id="KW-1185">Reference proteome</keyword>
<evidence type="ECO:0000313" key="2">
    <source>
        <dbReference type="EMBL" id="OSJ35231.1"/>
    </source>
</evidence>
<dbReference type="InterPro" id="IPR013815">
    <property type="entry name" value="ATP_grasp_subdomain_1"/>
</dbReference>
<reference evidence="2 3" key="1">
    <citation type="submission" date="2017-03" db="EMBL/GenBank/DDBJ databases">
        <title>Whole genome sequences of fourteen strains of Bradyrhizobium canariense and one strain of Bradyrhizobium japonicum isolated from Lupinus (Papilionoideae: Genisteae) species in Algeria.</title>
        <authorList>
            <person name="Crovadore J."/>
            <person name="Chekireb D."/>
            <person name="Brachmann A."/>
            <person name="Chablais R."/>
            <person name="Cochard B."/>
            <person name="Lefort F."/>
        </authorList>
    </citation>
    <scope>NUCLEOTIDE SEQUENCE [LARGE SCALE GENOMIC DNA]</scope>
    <source>
        <strain evidence="2 3">UBMAN05</strain>
    </source>
</reference>
<dbReference type="PANTHER" id="PTHR21621:SF4">
    <property type="entry name" value="GLUTATHIONE SYNTHETASE"/>
    <property type="match status" value="1"/>
</dbReference>
<evidence type="ECO:0000313" key="3">
    <source>
        <dbReference type="Proteomes" id="UP000193884"/>
    </source>
</evidence>
<evidence type="ECO:0000259" key="1">
    <source>
        <dbReference type="Pfam" id="PF02955"/>
    </source>
</evidence>
<dbReference type="Gene3D" id="3.40.50.20">
    <property type="match status" value="1"/>
</dbReference>
<dbReference type="EMBL" id="NAFK01000112">
    <property type="protein sequence ID" value="OSJ35231.1"/>
    <property type="molecule type" value="Genomic_DNA"/>
</dbReference>
<organism evidence="2 3">
    <name type="scientific">Bradyrhizobium canariense</name>
    <dbReference type="NCBI Taxonomy" id="255045"/>
    <lineage>
        <taxon>Bacteria</taxon>
        <taxon>Pseudomonadati</taxon>
        <taxon>Pseudomonadota</taxon>
        <taxon>Alphaproteobacteria</taxon>
        <taxon>Hyphomicrobiales</taxon>
        <taxon>Nitrobacteraceae</taxon>
        <taxon>Bradyrhizobium</taxon>
    </lineage>
</organism>
<dbReference type="Gene3D" id="3.30.1490.20">
    <property type="entry name" value="ATP-grasp fold, A domain"/>
    <property type="match status" value="1"/>
</dbReference>
<feature type="domain" description="Prokaryotic glutathione synthetase ATP-binding" evidence="1">
    <location>
        <begin position="149"/>
        <end position="307"/>
    </location>
</feature>
<sequence>MRLLILTNTLNCLGENDAPISNAFRRLGWEVILGELNSISADDYRISTNGVLVPENAEPYQPGCAAGGSRSTYFLDECQLVWVMGHPQDRVSLDIWQMLWLASQTTSFVNSIEGLVFLTPKHALGHVVPKANRALSYISNDFSLLWDRYQETSDQWWVAKPPNSTCGQNVFLLTPKGPNVRAILQCLTGNTTAHKDSYGELGGFKAEYTVLQQYIPEVVHGEKRIIVACGQAAAWHGRIGHPDDHRSNIVLGGKPVPTDLHQDEIELAESVGRKLMAHGINFAGIDIAYPYIIEINLVNPGGLYDLQCASGVDRSDTVSELITAHFARSSSS</sequence>
<dbReference type="SUPFAM" id="SSF56059">
    <property type="entry name" value="Glutathione synthetase ATP-binding domain-like"/>
    <property type="match status" value="1"/>
</dbReference>
<accession>A0ABX3XC51</accession>
<dbReference type="Proteomes" id="UP000193884">
    <property type="component" value="Unassembled WGS sequence"/>
</dbReference>
<proteinExistence type="predicted"/>